<proteinExistence type="predicted"/>
<sequence>MSKNKYINLIATGCSIAFIVAGVFLIVHLGKLTAHNNAITAEYQADNTPFVEETNTESSDSVESSTENTLRQTELVTVKEKDFDKLLTSYTNSSEDISSQVHEIVETEYQNNLLAAQRDIVSAIKETNLKIEDLGAVFLPEHPALEANLSNVDQIDVPLLLQKDPEWRELKYGSNTTEQLGENGCAIVSLAMVHASNSGKDVVPQDILDWSKETYYVHDGGTSWTIFYDFAQYFGYTMFNFGSDFHSAMEAVQEGKIIVASVEPGYFTETGHILVIRGYEDGKVYVNDPNDDPSKMFSLQGIDENIFLEDGLNYWTFY</sequence>
<gene>
    <name evidence="4" type="ORF">GIY09_09230</name>
</gene>
<dbReference type="InterPro" id="IPR039564">
    <property type="entry name" value="Peptidase_C39-like"/>
</dbReference>
<keyword evidence="2" id="KW-1133">Transmembrane helix</keyword>
<feature type="compositionally biased region" description="Low complexity" evidence="1">
    <location>
        <begin position="51"/>
        <end position="69"/>
    </location>
</feature>
<evidence type="ECO:0000313" key="5">
    <source>
        <dbReference type="Proteomes" id="UP000430975"/>
    </source>
</evidence>
<evidence type="ECO:0000259" key="3">
    <source>
        <dbReference type="Pfam" id="PF13529"/>
    </source>
</evidence>
<keyword evidence="2" id="KW-0472">Membrane</keyword>
<feature type="domain" description="Peptidase C39-like" evidence="3">
    <location>
        <begin position="156"/>
        <end position="290"/>
    </location>
</feature>
<organism evidence="4 5">
    <name type="scientific">Fundicoccus ignavus</name>
    <dbReference type="NCBI Taxonomy" id="2664442"/>
    <lineage>
        <taxon>Bacteria</taxon>
        <taxon>Bacillati</taxon>
        <taxon>Bacillota</taxon>
        <taxon>Bacilli</taxon>
        <taxon>Lactobacillales</taxon>
        <taxon>Aerococcaceae</taxon>
        <taxon>Fundicoccus</taxon>
    </lineage>
</organism>
<dbReference type="RefSeq" id="WP_153863839.1">
    <property type="nucleotide sequence ID" value="NZ_WJQS01000008.1"/>
</dbReference>
<evidence type="ECO:0000313" key="4">
    <source>
        <dbReference type="EMBL" id="MRI86044.1"/>
    </source>
</evidence>
<feature type="region of interest" description="Disordered" evidence="1">
    <location>
        <begin position="49"/>
        <end position="70"/>
    </location>
</feature>
<evidence type="ECO:0000256" key="1">
    <source>
        <dbReference type="SAM" id="MobiDB-lite"/>
    </source>
</evidence>
<dbReference type="EMBL" id="WJQS01000008">
    <property type="protein sequence ID" value="MRI86044.1"/>
    <property type="molecule type" value="Genomic_DNA"/>
</dbReference>
<reference evidence="4 5" key="1">
    <citation type="submission" date="2019-11" db="EMBL/GenBank/DDBJ databases">
        <title>Characterisation of Fundicoccus ignavus gen. nov. sp. nov., a novel genus of the family Aerococcaceae isolated from bulk tank milk.</title>
        <authorList>
            <person name="Siebert A."/>
            <person name="Huptas C."/>
            <person name="Wenning M."/>
            <person name="Scherer S."/>
            <person name="Doll E.V."/>
        </authorList>
    </citation>
    <scope>NUCLEOTIDE SEQUENCE [LARGE SCALE GENOMIC DNA]</scope>
    <source>
        <strain evidence="4 5">WS4759</strain>
    </source>
</reference>
<dbReference type="Gene3D" id="3.90.70.10">
    <property type="entry name" value="Cysteine proteinases"/>
    <property type="match status" value="1"/>
</dbReference>
<feature type="transmembrane region" description="Helical" evidence="2">
    <location>
        <begin position="6"/>
        <end position="27"/>
    </location>
</feature>
<dbReference type="Pfam" id="PF13529">
    <property type="entry name" value="Peptidase_C39_2"/>
    <property type="match status" value="1"/>
</dbReference>
<accession>A0A6I2GH71</accession>
<dbReference type="AlphaFoldDB" id="A0A6I2GH71"/>
<evidence type="ECO:0000256" key="2">
    <source>
        <dbReference type="SAM" id="Phobius"/>
    </source>
</evidence>
<keyword evidence="2" id="KW-0812">Transmembrane</keyword>
<keyword evidence="5" id="KW-1185">Reference proteome</keyword>
<dbReference type="Proteomes" id="UP000430975">
    <property type="component" value="Unassembled WGS sequence"/>
</dbReference>
<protein>
    <recommendedName>
        <fullName evidence="3">Peptidase C39-like domain-containing protein</fullName>
    </recommendedName>
</protein>
<comment type="caution">
    <text evidence="4">The sequence shown here is derived from an EMBL/GenBank/DDBJ whole genome shotgun (WGS) entry which is preliminary data.</text>
</comment>
<name>A0A6I2GH71_9LACT</name>